<dbReference type="EMBL" id="LN890950">
    <property type="protein sequence ID" value="CUS15159.1"/>
    <property type="molecule type" value="Genomic_DNA"/>
</dbReference>
<feature type="transmembrane region" description="Helical" evidence="1">
    <location>
        <begin position="327"/>
        <end position="347"/>
    </location>
</feature>
<dbReference type="PROSITE" id="PS51762">
    <property type="entry name" value="GH16_2"/>
    <property type="match status" value="1"/>
</dbReference>
<feature type="domain" description="GH16" evidence="3">
    <location>
        <begin position="49"/>
        <end position="276"/>
    </location>
</feature>
<dbReference type="CDD" id="cd00413">
    <property type="entry name" value="Glyco_hydrolase_16"/>
    <property type="match status" value="1"/>
</dbReference>
<protein>
    <recommendedName>
        <fullName evidence="3">GH16 domain-containing protein</fullName>
    </recommendedName>
</protein>
<evidence type="ECO:0000256" key="1">
    <source>
        <dbReference type="SAM" id="Phobius"/>
    </source>
</evidence>
<keyword evidence="1" id="KW-0472">Membrane</keyword>
<evidence type="ECO:0000256" key="2">
    <source>
        <dbReference type="SAM" id="SignalP"/>
    </source>
</evidence>
<name>A0A292Q5Z4_9PEZI</name>
<keyword evidence="2" id="KW-0732">Signal</keyword>
<dbReference type="GO" id="GO:0005975">
    <property type="term" value="P:carbohydrate metabolic process"/>
    <property type="evidence" value="ECO:0007669"/>
    <property type="project" value="InterPro"/>
</dbReference>
<dbReference type="InterPro" id="IPR000757">
    <property type="entry name" value="Beta-glucanase-like"/>
</dbReference>
<dbReference type="Pfam" id="PF00722">
    <property type="entry name" value="Glyco_hydro_16"/>
    <property type="match status" value="1"/>
</dbReference>
<keyword evidence="1" id="KW-1133">Transmembrane helix</keyword>
<reference evidence="4" key="1">
    <citation type="submission" date="2015-10" db="EMBL/GenBank/DDBJ databases">
        <authorList>
            <person name="Regsiter A."/>
            <person name="william w."/>
        </authorList>
    </citation>
    <scope>NUCLEOTIDE SEQUENCE</scope>
    <source>
        <strain evidence="4">Montdore</strain>
    </source>
</reference>
<organism evidence="4 5">
    <name type="scientific">Tuber aestivum</name>
    <name type="common">summer truffle</name>
    <dbReference type="NCBI Taxonomy" id="59557"/>
    <lineage>
        <taxon>Eukaryota</taxon>
        <taxon>Fungi</taxon>
        <taxon>Dikarya</taxon>
        <taxon>Ascomycota</taxon>
        <taxon>Pezizomycotina</taxon>
        <taxon>Pezizomycetes</taxon>
        <taxon>Pezizales</taxon>
        <taxon>Tuberaceae</taxon>
        <taxon>Tuber</taxon>
    </lineage>
</organism>
<proteinExistence type="predicted"/>
<evidence type="ECO:0000313" key="4">
    <source>
        <dbReference type="EMBL" id="CUS15159.1"/>
    </source>
</evidence>
<dbReference type="Proteomes" id="UP001412239">
    <property type="component" value="Unassembled WGS sequence"/>
</dbReference>
<dbReference type="Gene3D" id="2.60.120.200">
    <property type="match status" value="1"/>
</dbReference>
<dbReference type="InterPro" id="IPR013320">
    <property type="entry name" value="ConA-like_dom_sf"/>
</dbReference>
<dbReference type="AlphaFoldDB" id="A0A292Q5Z4"/>
<feature type="signal peptide" evidence="2">
    <location>
        <begin position="1"/>
        <end position="27"/>
    </location>
</feature>
<dbReference type="SUPFAM" id="SSF49899">
    <property type="entry name" value="Concanavalin A-like lectins/glucanases"/>
    <property type="match status" value="1"/>
</dbReference>
<dbReference type="GO" id="GO:0004553">
    <property type="term" value="F:hydrolase activity, hydrolyzing O-glycosyl compounds"/>
    <property type="evidence" value="ECO:0007669"/>
    <property type="project" value="InterPro"/>
</dbReference>
<feature type="chain" id="PRO_5012403523" description="GH16 domain-containing protein" evidence="2">
    <location>
        <begin position="28"/>
        <end position="348"/>
    </location>
</feature>
<keyword evidence="5" id="KW-1185">Reference proteome</keyword>
<keyword evidence="1" id="KW-0812">Transmembrane</keyword>
<evidence type="ECO:0000259" key="3">
    <source>
        <dbReference type="PROSITE" id="PS51762"/>
    </source>
</evidence>
<accession>A0A292Q5Z4</accession>
<gene>
    <name evidence="4" type="ORF">GSTUAT00000779001</name>
</gene>
<sequence length="348" mass="38421">MSPTLPALPAVVTGAAILLSLFPLATAAGCECGYMLKQTSTFFTHKMHTDFSEIPDTTDVNAALPDWQVQAWAFDTDSSTGVMARKNEAENVWIKGGKLHLRQKGHKKDDRAPVSVAEVHSKRTDFHHGSFRAKYKVTVDKKADGGTVAGFFFYYDDEDETDIEILTKDGDKTIRYTQHPAYDNVTDSTIPDTTFQMQVKKPWSTMQEHRFDWTPAKTTFFQDNSAVKEMTKNVPKHEGKVMINLWANNGTWSGLPSTKDVKMEMEYIMIYFNTSASQSGNDTGFNSACEAAGGPENNTICWVNDKSGTDSEDSKVTFSASSSSPAYILQSLVLVAGAGLAVLFLVWA</sequence>
<evidence type="ECO:0000313" key="5">
    <source>
        <dbReference type="Proteomes" id="UP001412239"/>
    </source>
</evidence>
<dbReference type="PANTHER" id="PTHR38121">
    <property type="entry name" value="GH16 DOMAIN-CONTAINING PROTEIN"/>
    <property type="match status" value="1"/>
</dbReference>